<feature type="transmembrane region" description="Helical" evidence="10">
    <location>
        <begin position="905"/>
        <end position="926"/>
    </location>
</feature>
<keyword evidence="4" id="KW-0732">Signal</keyword>
<dbReference type="Proteomes" id="UP001046870">
    <property type="component" value="Chromosome 14"/>
</dbReference>
<dbReference type="PROSITE" id="PS50221">
    <property type="entry name" value="GAIN_B"/>
    <property type="match status" value="1"/>
</dbReference>
<feature type="compositionally biased region" description="Basic and acidic residues" evidence="9">
    <location>
        <begin position="1099"/>
        <end position="1109"/>
    </location>
</feature>
<comment type="caution">
    <text evidence="8">Lacks conserved residue(s) required for the propagation of feature annotation.</text>
</comment>
<dbReference type="SUPFAM" id="SSF49899">
    <property type="entry name" value="Concanavalin A-like lectins/glucanases"/>
    <property type="match status" value="1"/>
</dbReference>
<protein>
    <recommendedName>
        <fullName evidence="16">Adhesion G-protein coupled receptor G4-like</fullName>
    </recommendedName>
</protein>
<sequence>METTRTQWFVWTVGTAFILCSGSPSPSFWGKKAVFFGQHCSSGHWKLAEGLQVPALEELTVCVELYRQINTQQWTAFVYKRRGETGAEMGLVGFEGALKAWLFGGNWPVQTNLPLHNWHTVCLTWSGRTRDLRVYVNSSAALHVRLNETEPGRPRLLAPNGSLTLGASHAFLNGHMTVETGTNLLGEVTQFRMWGRELDPGLLASLSCPEGEVVGWDARDWDTQRCPPQPDASLQCDGIISGTTVLVSKAKRNSRVDCSVFVIVTPGTDVGEVQAEISTLLSSHYVYNDLKLASKPSSIRVKPVDALPSATPLPSDATVRTTALSVPVSNTLTDTFYSVVLNAVVTGSSRDPAETILIWLRGALQGDRMFVLNFALLTEAHRDLSPGFQLSTPGVEEVQATTSFLNASETERQICSLLSKTYTNGSVSVRAPPEKIQISRIEPGSCPEESELTQWGQYRWPVTEPQHTSMTTCEGDPTQVVTRFCEVSAKTEKATWTSANLQYCPLVVTNISVLEKINVTANNSADVVDIIGGLIKNSTDLLLPHLITVLGKLLDVVKVSLMTPSLADDIIAIIADILDSGSDLLPVTNEILNITDSIGDKILFDGVSHNITAPSLALALVNVNSTQFAGLTFGVSSFSHGLDPKVFINQEILDDTVAFISLPPVIEQFFPQGNDTQPRVQFQFYGTADLFQDPRRKMELHTCVVSASVTNATGEIKDLKQLIRVTLQHRVPNLHSEDVLCVYWDFKSNGDRGGWETGGCTRNSTSANHTTCLCDHLTHFAVLLDVSRSSVSKRDEQILSVISYLGCGISSTFLGVSLLTYIAFEKLRRDYPSKILINLSLALLGLNLVFLVNSWLSSFESYGLCIAVASIMHYFMLASFTWMGLEAVHMYFALVKVFNVYVPSYMLKFSVLGWGVPLVIVSLVLAGDKDAYGSGYHEALDDSEPFCWLQADLVFYLSVVAYVLLVLICNSAVFGVVLVQIRNMQANKPAGIHSGMLHDLRGAVSLTLLLGLTWIPAFLTWGPARVPLLYLFAILNSLQGFLIFVFHCLMKENVRKQWRVHLCCGRFRLNEYSDWSRSMTVGGKSKQNQMGHRPSVKSSKSDDSNDTRRTSNSSNSGQRQADNYRSSLDLVYENPLELPRAHAKSPPPPLGYCSFPTELDFEMPNWPFNERSS</sequence>
<accession>A0A9D3PPM0</accession>
<dbReference type="Gene3D" id="1.20.1070.10">
    <property type="entry name" value="Rhodopsin 7-helix transmembrane proteins"/>
    <property type="match status" value="1"/>
</dbReference>
<dbReference type="PRINTS" id="PR00249">
    <property type="entry name" value="GPCRSECRETIN"/>
</dbReference>
<feature type="domain" description="G-protein coupled receptors family 2 profile 2" evidence="12">
    <location>
        <begin position="799"/>
        <end position="1051"/>
    </location>
</feature>
<evidence type="ECO:0000256" key="5">
    <source>
        <dbReference type="ARBA" id="ARBA00022989"/>
    </source>
</evidence>
<evidence type="ECO:0000256" key="9">
    <source>
        <dbReference type="SAM" id="MobiDB-lite"/>
    </source>
</evidence>
<keyword evidence="6 10" id="KW-0472">Membrane</keyword>
<dbReference type="GO" id="GO:0007189">
    <property type="term" value="P:adenylate cyclase-activating G protein-coupled receptor signaling pathway"/>
    <property type="evidence" value="ECO:0007669"/>
    <property type="project" value="TreeGrafter"/>
</dbReference>
<dbReference type="PROSITE" id="PS00650">
    <property type="entry name" value="G_PROTEIN_RECEP_F2_2"/>
    <property type="match status" value="1"/>
</dbReference>
<evidence type="ECO:0000256" key="4">
    <source>
        <dbReference type="ARBA" id="ARBA00022729"/>
    </source>
</evidence>
<evidence type="ECO:0000259" key="12">
    <source>
        <dbReference type="PROSITE" id="PS50261"/>
    </source>
</evidence>
<evidence type="ECO:0000256" key="10">
    <source>
        <dbReference type="SAM" id="Phobius"/>
    </source>
</evidence>
<dbReference type="SUPFAM" id="SSF81321">
    <property type="entry name" value="Family A G protein-coupled receptor-like"/>
    <property type="match status" value="1"/>
</dbReference>
<dbReference type="GO" id="GO:0005886">
    <property type="term" value="C:plasma membrane"/>
    <property type="evidence" value="ECO:0007669"/>
    <property type="project" value="TreeGrafter"/>
</dbReference>
<dbReference type="Pfam" id="PF13385">
    <property type="entry name" value="Laminin_G_3"/>
    <property type="match status" value="1"/>
</dbReference>
<feature type="region of interest" description="Disordered" evidence="9">
    <location>
        <begin position="1079"/>
        <end position="1124"/>
    </location>
</feature>
<evidence type="ECO:0000256" key="3">
    <source>
        <dbReference type="ARBA" id="ARBA00022692"/>
    </source>
</evidence>
<gene>
    <name evidence="14" type="ORF">MATL_G00172740</name>
</gene>
<dbReference type="PROSITE" id="PS50261">
    <property type="entry name" value="G_PROTEIN_RECEP_F2_4"/>
    <property type="match status" value="1"/>
</dbReference>
<feature type="domain" description="GAIN-B" evidence="11">
    <location>
        <begin position="636"/>
        <end position="790"/>
    </location>
</feature>
<dbReference type="PANTHER" id="PTHR12011:SF277">
    <property type="entry name" value="ADHESION G-PROTEIN COUPLED RECEPTOR G4"/>
    <property type="match status" value="1"/>
</dbReference>
<dbReference type="EMBL" id="JAFDVH010000014">
    <property type="protein sequence ID" value="KAG7465115.1"/>
    <property type="molecule type" value="Genomic_DNA"/>
</dbReference>
<dbReference type="InterPro" id="IPR000832">
    <property type="entry name" value="GPCR_2_secretin-like"/>
</dbReference>
<comment type="similarity">
    <text evidence="2">Belongs to the G-protein coupled receptor 2 family. Adhesion G-protein coupled receptor (ADGR) subfamily.</text>
</comment>
<evidence type="ECO:0000256" key="7">
    <source>
        <dbReference type="ARBA" id="ARBA00023157"/>
    </source>
</evidence>
<dbReference type="InterPro" id="IPR046338">
    <property type="entry name" value="GAIN_dom_sf"/>
</dbReference>
<dbReference type="OrthoDB" id="10037534at2759"/>
<dbReference type="Pfam" id="PF01825">
    <property type="entry name" value="GPS"/>
    <property type="match status" value="1"/>
</dbReference>
<evidence type="ECO:0000259" key="11">
    <source>
        <dbReference type="PROSITE" id="PS50221"/>
    </source>
</evidence>
<organism evidence="14 15">
    <name type="scientific">Megalops atlanticus</name>
    <name type="common">Tarpon</name>
    <name type="synonym">Clupea gigantea</name>
    <dbReference type="NCBI Taxonomy" id="7932"/>
    <lineage>
        <taxon>Eukaryota</taxon>
        <taxon>Metazoa</taxon>
        <taxon>Chordata</taxon>
        <taxon>Craniata</taxon>
        <taxon>Vertebrata</taxon>
        <taxon>Euteleostomi</taxon>
        <taxon>Actinopterygii</taxon>
        <taxon>Neopterygii</taxon>
        <taxon>Teleostei</taxon>
        <taxon>Elopiformes</taxon>
        <taxon>Megalopidae</taxon>
        <taxon>Megalops</taxon>
    </lineage>
</organism>
<evidence type="ECO:0000259" key="13">
    <source>
        <dbReference type="PROSITE" id="PS51828"/>
    </source>
</evidence>
<evidence type="ECO:0000256" key="8">
    <source>
        <dbReference type="PROSITE-ProRule" id="PRU01172"/>
    </source>
</evidence>
<dbReference type="CDD" id="cd15997">
    <property type="entry name" value="7tmB2_GPR112"/>
    <property type="match status" value="1"/>
</dbReference>
<evidence type="ECO:0008006" key="16">
    <source>
        <dbReference type="Google" id="ProtNLM"/>
    </source>
</evidence>
<dbReference type="InterPro" id="IPR001759">
    <property type="entry name" value="PTX_dom"/>
</dbReference>
<keyword evidence="15" id="KW-1185">Reference proteome</keyword>
<comment type="subcellular location">
    <subcellularLocation>
        <location evidence="1">Membrane</location>
        <topology evidence="1">Multi-pass membrane protein</topology>
    </subcellularLocation>
</comment>
<evidence type="ECO:0000313" key="14">
    <source>
        <dbReference type="EMBL" id="KAG7465115.1"/>
    </source>
</evidence>
<dbReference type="PROSITE" id="PS51828">
    <property type="entry name" value="PTX_2"/>
    <property type="match status" value="1"/>
</dbReference>
<dbReference type="Pfam" id="PF00002">
    <property type="entry name" value="7tm_2"/>
    <property type="match status" value="1"/>
</dbReference>
<dbReference type="InterPro" id="IPR057244">
    <property type="entry name" value="GAIN_B"/>
</dbReference>
<dbReference type="InterPro" id="IPR013320">
    <property type="entry name" value="ConA-like_dom_sf"/>
</dbReference>
<dbReference type="GO" id="GO:0007166">
    <property type="term" value="P:cell surface receptor signaling pathway"/>
    <property type="evidence" value="ECO:0007669"/>
    <property type="project" value="InterPro"/>
</dbReference>
<feature type="transmembrane region" description="Helical" evidence="10">
    <location>
        <begin position="801"/>
        <end position="824"/>
    </location>
</feature>
<reference evidence="14" key="1">
    <citation type="submission" date="2021-01" db="EMBL/GenBank/DDBJ databases">
        <authorList>
            <person name="Zahm M."/>
            <person name="Roques C."/>
            <person name="Cabau C."/>
            <person name="Klopp C."/>
            <person name="Donnadieu C."/>
            <person name="Jouanno E."/>
            <person name="Lampietro C."/>
            <person name="Louis A."/>
            <person name="Herpin A."/>
            <person name="Echchiki A."/>
            <person name="Berthelot C."/>
            <person name="Parey E."/>
            <person name="Roest-Crollius H."/>
            <person name="Braasch I."/>
            <person name="Postlethwait J."/>
            <person name="Bobe J."/>
            <person name="Montfort J."/>
            <person name="Bouchez O."/>
            <person name="Begum T."/>
            <person name="Mejri S."/>
            <person name="Adams A."/>
            <person name="Chen W.-J."/>
            <person name="Guiguen Y."/>
        </authorList>
    </citation>
    <scope>NUCLEOTIDE SEQUENCE</scope>
    <source>
        <strain evidence="14">YG-15Mar2019-1</strain>
        <tissue evidence="14">Brain</tissue>
    </source>
</reference>
<keyword evidence="7" id="KW-1015">Disulfide bond</keyword>
<evidence type="ECO:0000256" key="2">
    <source>
        <dbReference type="ARBA" id="ARBA00007343"/>
    </source>
</evidence>
<feature type="transmembrane region" description="Helical" evidence="10">
    <location>
        <begin position="1000"/>
        <end position="1022"/>
    </location>
</feature>
<dbReference type="InterPro" id="IPR000203">
    <property type="entry name" value="GPS"/>
</dbReference>
<dbReference type="SMART" id="SM00303">
    <property type="entry name" value="GPS"/>
    <property type="match status" value="1"/>
</dbReference>
<feature type="transmembrane region" description="Helical" evidence="10">
    <location>
        <begin position="1028"/>
        <end position="1049"/>
    </location>
</feature>
<dbReference type="Gene3D" id="2.60.120.200">
    <property type="match status" value="1"/>
</dbReference>
<evidence type="ECO:0000256" key="1">
    <source>
        <dbReference type="ARBA" id="ARBA00004141"/>
    </source>
</evidence>
<dbReference type="GO" id="GO:0004930">
    <property type="term" value="F:G protein-coupled receptor activity"/>
    <property type="evidence" value="ECO:0007669"/>
    <property type="project" value="InterPro"/>
</dbReference>
<feature type="compositionally biased region" description="Polar residues" evidence="9">
    <location>
        <begin position="1079"/>
        <end position="1090"/>
    </location>
</feature>
<feature type="domain" description="Pentraxin (PTX)" evidence="13">
    <location>
        <begin position="30"/>
        <end position="236"/>
    </location>
</feature>
<dbReference type="FunFam" id="1.20.1070.10:FF:000043">
    <property type="entry name" value="adhesion G-protein coupled receptor G2 isoform X1"/>
    <property type="match status" value="1"/>
</dbReference>
<dbReference type="Gene3D" id="2.60.220.50">
    <property type="match status" value="1"/>
</dbReference>
<dbReference type="PANTHER" id="PTHR12011">
    <property type="entry name" value="ADHESION G-PROTEIN COUPLED RECEPTOR"/>
    <property type="match status" value="1"/>
</dbReference>
<dbReference type="InterPro" id="IPR017983">
    <property type="entry name" value="GPCR_2_secretin-like_CS"/>
</dbReference>
<evidence type="ECO:0000313" key="15">
    <source>
        <dbReference type="Proteomes" id="UP001046870"/>
    </source>
</evidence>
<proteinExistence type="inferred from homology"/>
<evidence type="ECO:0000256" key="6">
    <source>
        <dbReference type="ARBA" id="ARBA00023136"/>
    </source>
</evidence>
<dbReference type="AlphaFoldDB" id="A0A9D3PPM0"/>
<dbReference type="InterPro" id="IPR017981">
    <property type="entry name" value="GPCR_2-like_7TM"/>
</dbReference>
<name>A0A9D3PPM0_MEGAT</name>
<comment type="caution">
    <text evidence="14">The sequence shown here is derived from an EMBL/GenBank/DDBJ whole genome shotgun (WGS) entry which is preliminary data.</text>
</comment>
<feature type="transmembrane region" description="Helical" evidence="10">
    <location>
        <begin position="836"/>
        <end position="855"/>
    </location>
</feature>
<keyword evidence="3 10" id="KW-0812">Transmembrane</keyword>
<feature type="transmembrane region" description="Helical" evidence="10">
    <location>
        <begin position="861"/>
        <end position="885"/>
    </location>
</feature>
<feature type="transmembrane region" description="Helical" evidence="10">
    <location>
        <begin position="953"/>
        <end position="979"/>
    </location>
</feature>
<keyword evidence="5 10" id="KW-1133">Transmembrane helix</keyword>